<reference evidence="1" key="1">
    <citation type="journal article" date="2021" name="Environ. Microbiol.">
        <title>Cryptic niche differentiation of novel sediment ecotypes of Rugeria pomeroyi correlates with nitrate respiration.</title>
        <authorList>
            <person name="Lin X."/>
            <person name="McNichol J."/>
            <person name="Chu X."/>
            <person name="Qian Y."/>
            <person name="Luo H."/>
        </authorList>
    </citation>
    <scope>NUCLEOTIDE SEQUENCE</scope>
    <source>
        <strain evidence="1">SZCCDBB064</strain>
    </source>
</reference>
<evidence type="ECO:0000313" key="1">
    <source>
        <dbReference type="EMBL" id="MCE8538179.1"/>
    </source>
</evidence>
<accession>A0A9Q3WLM3</accession>
<protein>
    <submittedName>
        <fullName evidence="1">Uncharacterized protein</fullName>
    </submittedName>
</protein>
<dbReference type="EMBL" id="JAGQAF010000006">
    <property type="protein sequence ID" value="MCE8538179.1"/>
    <property type="molecule type" value="Genomic_DNA"/>
</dbReference>
<proteinExistence type="predicted"/>
<organism evidence="1 2">
    <name type="scientific">Ruegeria pomeroyi</name>
    <dbReference type="NCBI Taxonomy" id="89184"/>
    <lineage>
        <taxon>Bacteria</taxon>
        <taxon>Pseudomonadati</taxon>
        <taxon>Pseudomonadota</taxon>
        <taxon>Alphaproteobacteria</taxon>
        <taxon>Rhodobacterales</taxon>
        <taxon>Roseobacteraceae</taxon>
        <taxon>Ruegeria</taxon>
    </lineage>
</organism>
<dbReference type="Proteomes" id="UP000813672">
    <property type="component" value="Unassembled WGS sequence"/>
</dbReference>
<evidence type="ECO:0000313" key="2">
    <source>
        <dbReference type="Proteomes" id="UP000813672"/>
    </source>
</evidence>
<dbReference type="AlphaFoldDB" id="A0A9Q3WLM3"/>
<gene>
    <name evidence="1" type="ORF">KBY27_12015</name>
</gene>
<name>A0A9Q3WLM3_9RHOB</name>
<dbReference type="RefSeq" id="WP_234219962.1">
    <property type="nucleotide sequence ID" value="NZ_JAGQAF010000006.1"/>
</dbReference>
<sequence>MNKLPPSPGNPTDDSALLDEMRRSMRRQALEHLAEADRLDALYAAVTGEVAPVLATISTPNPDMGEF</sequence>
<comment type="caution">
    <text evidence="1">The sequence shown here is derived from an EMBL/GenBank/DDBJ whole genome shotgun (WGS) entry which is preliminary data.</text>
</comment>